<proteinExistence type="inferred from homology"/>
<reference evidence="7" key="1">
    <citation type="submission" date="2023-05" db="EMBL/GenBank/DDBJ databases">
        <title>Genome and transcriptome analyses reveal genes involved in the formation of fine ridges on petal epidermal cells in Hibiscus trionum.</title>
        <authorList>
            <person name="Koshimizu S."/>
            <person name="Masuda S."/>
            <person name="Ishii T."/>
            <person name="Shirasu K."/>
            <person name="Hoshino A."/>
            <person name="Arita M."/>
        </authorList>
    </citation>
    <scope>NUCLEOTIDE SEQUENCE</scope>
    <source>
        <strain evidence="7">Hamamatsu line</strain>
    </source>
</reference>
<keyword evidence="5" id="KW-0175">Coiled coil</keyword>
<evidence type="ECO:0000313" key="7">
    <source>
        <dbReference type="EMBL" id="GMI79298.1"/>
    </source>
</evidence>
<dbReference type="InterPro" id="IPR032675">
    <property type="entry name" value="LRR_dom_sf"/>
</dbReference>
<feature type="domain" description="AAA+ ATPase" evidence="6">
    <location>
        <begin position="175"/>
        <end position="314"/>
    </location>
</feature>
<dbReference type="PANTHER" id="PTHR33463">
    <property type="entry name" value="NB-ARC DOMAIN-CONTAINING PROTEIN-RELATED"/>
    <property type="match status" value="1"/>
</dbReference>
<dbReference type="SUPFAM" id="SSF52540">
    <property type="entry name" value="P-loop containing nucleoside triphosphate hydrolases"/>
    <property type="match status" value="1"/>
</dbReference>
<evidence type="ECO:0000256" key="2">
    <source>
        <dbReference type="ARBA" id="ARBA00022741"/>
    </source>
</evidence>
<dbReference type="InterPro" id="IPR050905">
    <property type="entry name" value="Plant_NBS-LRR"/>
</dbReference>
<sequence length="702" mass="79022">MEAVATGGAASISSEAAKGIFQEAKRHIRYVIFYQRYLKNFEDKLQKLIEKRSSVQQDIVVAERNVEKIKPDVQGWCHRVDKAIAEEETNTVKVFQVKAEDKCFFGLCPSIKSRYRFSRKVEKDATTFDDLIKECQFNGVGYRDVPEATVHTDFETFKSREKLFSDIMESLKDSTTTMIGVYGMAGVGKTSLVKEVSRQAHEAKIFDSVVMVIVSQTPDIQKIQDQIAESLGLKLEENTLVVRARRLCERLKKEKRVLIVLDDLWKKLDLEEVGIPLGSAHKGCNCKILLTSRNQNVLSNEMEATQTFSIGDLDEEDAWGFFKKMAGDCIESADLRPTAIEVANRCARLPLALATVAKALRNKSLFVWKDALRQLKKPYSGNSSEISAVVYSAIELSINYLPSDDLKQTFLLCSLLRRDTTIEYLLRYAIGLDLINGVNTLEEARDSLLTMMGIFKESCLLLNSNNNEKCFDVHDLTYIVAKSIASEDNQVFALQKEDVLTDWPNEESMKKLNKICLPYPSINRLPDQLNCPQLFLFLLFSKDDSQTLSDDFFKESTNLKVLDLTYMQFSSLPSSICLLTSLSTLCLDQCKLGDNITIIGELKSLEILSLLKSDIRILPKEIGQLVKLKLLDVSWCAKLTTISDGVLSSLTRLEELYVGGTCIQWGQSSTASLTELNTLSRLSTLEVQIPDALAAPQDFFQE</sequence>
<dbReference type="FunFam" id="3.40.50.300:FF:001091">
    <property type="entry name" value="Probable disease resistance protein At1g61300"/>
    <property type="match status" value="1"/>
</dbReference>
<organism evidence="7 8">
    <name type="scientific">Hibiscus trionum</name>
    <name type="common">Flower of an hour</name>
    <dbReference type="NCBI Taxonomy" id="183268"/>
    <lineage>
        <taxon>Eukaryota</taxon>
        <taxon>Viridiplantae</taxon>
        <taxon>Streptophyta</taxon>
        <taxon>Embryophyta</taxon>
        <taxon>Tracheophyta</taxon>
        <taxon>Spermatophyta</taxon>
        <taxon>Magnoliopsida</taxon>
        <taxon>eudicotyledons</taxon>
        <taxon>Gunneridae</taxon>
        <taxon>Pentapetalae</taxon>
        <taxon>rosids</taxon>
        <taxon>malvids</taxon>
        <taxon>Malvales</taxon>
        <taxon>Malvaceae</taxon>
        <taxon>Malvoideae</taxon>
        <taxon>Hibiscus</taxon>
    </lineage>
</organism>
<dbReference type="Proteomes" id="UP001165190">
    <property type="component" value="Unassembled WGS sequence"/>
</dbReference>
<comment type="similarity">
    <text evidence="1">Belongs to the disease resistance NB-LRR family.</text>
</comment>
<keyword evidence="8" id="KW-1185">Reference proteome</keyword>
<keyword evidence="4" id="KW-0067">ATP-binding</keyword>
<dbReference type="InterPro" id="IPR042197">
    <property type="entry name" value="Apaf_helical"/>
</dbReference>
<gene>
    <name evidence="7" type="ORF">HRI_001599100</name>
</gene>
<accession>A0A9W7HM51</accession>
<evidence type="ECO:0000259" key="6">
    <source>
        <dbReference type="SMART" id="SM00382"/>
    </source>
</evidence>
<evidence type="ECO:0000256" key="5">
    <source>
        <dbReference type="SAM" id="Coils"/>
    </source>
</evidence>
<dbReference type="Gene3D" id="3.40.50.300">
    <property type="entry name" value="P-loop containing nucleotide triphosphate hydrolases"/>
    <property type="match status" value="1"/>
</dbReference>
<feature type="coiled-coil region" evidence="5">
    <location>
        <begin position="38"/>
        <end position="65"/>
    </location>
</feature>
<evidence type="ECO:0000313" key="8">
    <source>
        <dbReference type="Proteomes" id="UP001165190"/>
    </source>
</evidence>
<dbReference type="InterPro" id="IPR027417">
    <property type="entry name" value="P-loop_NTPase"/>
</dbReference>
<name>A0A9W7HM51_HIBTR</name>
<dbReference type="AlphaFoldDB" id="A0A9W7HM51"/>
<evidence type="ECO:0000256" key="4">
    <source>
        <dbReference type="ARBA" id="ARBA00022840"/>
    </source>
</evidence>
<protein>
    <recommendedName>
        <fullName evidence="6">AAA+ ATPase domain-containing protein</fullName>
    </recommendedName>
</protein>
<dbReference type="GO" id="GO:0043531">
    <property type="term" value="F:ADP binding"/>
    <property type="evidence" value="ECO:0007669"/>
    <property type="project" value="InterPro"/>
</dbReference>
<evidence type="ECO:0000256" key="3">
    <source>
        <dbReference type="ARBA" id="ARBA00022821"/>
    </source>
</evidence>
<dbReference type="PANTHER" id="PTHR33463:SF214">
    <property type="entry name" value="NB-ARC DOMAIN-CONTAINING DISEASE RESISTANCE PROTEIN"/>
    <property type="match status" value="1"/>
</dbReference>
<keyword evidence="2" id="KW-0547">Nucleotide-binding</keyword>
<dbReference type="SUPFAM" id="SSF52058">
    <property type="entry name" value="L domain-like"/>
    <property type="match status" value="1"/>
</dbReference>
<dbReference type="PRINTS" id="PR00364">
    <property type="entry name" value="DISEASERSIST"/>
</dbReference>
<keyword evidence="3" id="KW-0611">Plant defense</keyword>
<comment type="caution">
    <text evidence="7">The sequence shown here is derived from an EMBL/GenBank/DDBJ whole genome shotgun (WGS) entry which is preliminary data.</text>
</comment>
<dbReference type="InterPro" id="IPR003593">
    <property type="entry name" value="AAA+_ATPase"/>
</dbReference>
<evidence type="ECO:0000256" key="1">
    <source>
        <dbReference type="ARBA" id="ARBA00008894"/>
    </source>
</evidence>
<dbReference type="Pfam" id="PF00931">
    <property type="entry name" value="NB-ARC"/>
    <property type="match status" value="1"/>
</dbReference>
<dbReference type="OrthoDB" id="786439at2759"/>
<dbReference type="Gene3D" id="1.10.8.430">
    <property type="entry name" value="Helical domain of apoptotic protease-activating factors"/>
    <property type="match status" value="1"/>
</dbReference>
<dbReference type="Gene3D" id="3.80.10.10">
    <property type="entry name" value="Ribonuclease Inhibitor"/>
    <property type="match status" value="1"/>
</dbReference>
<dbReference type="GO" id="GO:0005524">
    <property type="term" value="F:ATP binding"/>
    <property type="evidence" value="ECO:0007669"/>
    <property type="project" value="UniProtKB-KW"/>
</dbReference>
<dbReference type="SMART" id="SM00382">
    <property type="entry name" value="AAA"/>
    <property type="match status" value="1"/>
</dbReference>
<dbReference type="GO" id="GO:0006952">
    <property type="term" value="P:defense response"/>
    <property type="evidence" value="ECO:0007669"/>
    <property type="project" value="UniProtKB-KW"/>
</dbReference>
<dbReference type="InterPro" id="IPR002182">
    <property type="entry name" value="NB-ARC"/>
</dbReference>
<dbReference type="EMBL" id="BSYR01000016">
    <property type="protein sequence ID" value="GMI79298.1"/>
    <property type="molecule type" value="Genomic_DNA"/>
</dbReference>